<protein>
    <submittedName>
        <fullName evidence="1">Uncharacterized protein</fullName>
    </submittedName>
</protein>
<dbReference type="EMBL" id="CP027754">
    <property type="protein sequence ID" value="AZE56282.1"/>
    <property type="molecule type" value="Genomic_DNA"/>
</dbReference>
<evidence type="ECO:0000313" key="1">
    <source>
        <dbReference type="EMBL" id="AZE56282.1"/>
    </source>
</evidence>
<proteinExistence type="predicted"/>
<reference evidence="1 2" key="1">
    <citation type="submission" date="2018-03" db="EMBL/GenBank/DDBJ databases">
        <title>Diversity of phytobeneficial traits revealed by whole-genome analysis of worldwide-isolated phenazine-producing Pseudomonas spp.</title>
        <authorList>
            <person name="Biessy A."/>
            <person name="Novinscak A."/>
            <person name="Blom J."/>
            <person name="Leger G."/>
            <person name="Thomashow L.S."/>
            <person name="Cazorla F.M."/>
            <person name="Josic D."/>
            <person name="Filion M."/>
        </authorList>
    </citation>
    <scope>NUCLEOTIDE SEQUENCE [LARGE SCALE GENOMIC DNA]</scope>
    <source>
        <strain evidence="1 2">30B</strain>
    </source>
</reference>
<sequence>MHLANPAQLRRDLKEAAALRKWLGIDLVRAAVRLSEAGQEDEAKELQRLQRAIRMSRTGWRAMRMRLSRG</sequence>
<dbReference type="AlphaFoldDB" id="A0A3G7UCD0"/>
<accession>A0A3G7UCD0</accession>
<dbReference type="Proteomes" id="UP000268696">
    <property type="component" value="Chromosome"/>
</dbReference>
<name>A0A3G7UCD0_9PSED</name>
<evidence type="ECO:0000313" key="2">
    <source>
        <dbReference type="Proteomes" id="UP000268696"/>
    </source>
</evidence>
<gene>
    <name evidence="1" type="ORF">C4K03_4134</name>
</gene>
<organism evidence="1 2">
    <name type="scientific">Pseudomonas synxantha</name>
    <dbReference type="NCBI Taxonomy" id="47883"/>
    <lineage>
        <taxon>Bacteria</taxon>
        <taxon>Pseudomonadati</taxon>
        <taxon>Pseudomonadota</taxon>
        <taxon>Gammaproteobacteria</taxon>
        <taxon>Pseudomonadales</taxon>
        <taxon>Pseudomonadaceae</taxon>
        <taxon>Pseudomonas</taxon>
    </lineage>
</organism>